<keyword evidence="5" id="KW-1185">Reference proteome</keyword>
<feature type="transmembrane region" description="Helical" evidence="2">
    <location>
        <begin position="295"/>
        <end position="315"/>
    </location>
</feature>
<feature type="compositionally biased region" description="Pro residues" evidence="1">
    <location>
        <begin position="1"/>
        <end position="10"/>
    </location>
</feature>
<accession>A0ABN3NLD8</accession>
<feature type="transmembrane region" description="Helical" evidence="2">
    <location>
        <begin position="153"/>
        <end position="171"/>
    </location>
</feature>
<reference evidence="4 5" key="1">
    <citation type="journal article" date="2019" name="Int. J. Syst. Evol. Microbiol.">
        <title>The Global Catalogue of Microorganisms (GCM) 10K type strain sequencing project: providing services to taxonomists for standard genome sequencing and annotation.</title>
        <authorList>
            <consortium name="The Broad Institute Genomics Platform"/>
            <consortium name="The Broad Institute Genome Sequencing Center for Infectious Disease"/>
            <person name="Wu L."/>
            <person name="Ma J."/>
        </authorList>
    </citation>
    <scope>NUCLEOTIDE SEQUENCE [LARGE SCALE GENOMIC DNA]</scope>
    <source>
        <strain evidence="4 5">JCM 3367</strain>
    </source>
</reference>
<proteinExistence type="predicted"/>
<comment type="caution">
    <text evidence="4">The sequence shown here is derived from an EMBL/GenBank/DDBJ whole genome shotgun (WGS) entry which is preliminary data.</text>
</comment>
<evidence type="ECO:0000313" key="5">
    <source>
        <dbReference type="Proteomes" id="UP001499978"/>
    </source>
</evidence>
<feature type="transmembrane region" description="Helical" evidence="2">
    <location>
        <begin position="240"/>
        <end position="262"/>
    </location>
</feature>
<dbReference type="InterPro" id="IPR007168">
    <property type="entry name" value="Phageshock_PspC_N"/>
</dbReference>
<feature type="domain" description="Phage shock protein PspC N-terminal" evidence="3">
    <location>
        <begin position="58"/>
        <end position="113"/>
    </location>
</feature>
<dbReference type="Proteomes" id="UP001499978">
    <property type="component" value="Unassembled WGS sequence"/>
</dbReference>
<keyword evidence="2" id="KW-0472">Membrane</keyword>
<evidence type="ECO:0000256" key="2">
    <source>
        <dbReference type="SAM" id="Phobius"/>
    </source>
</evidence>
<evidence type="ECO:0000313" key="4">
    <source>
        <dbReference type="EMBL" id="GAA2526048.1"/>
    </source>
</evidence>
<dbReference type="RefSeq" id="WP_344172691.1">
    <property type="nucleotide sequence ID" value="NZ_BAAARY010000011.1"/>
</dbReference>
<evidence type="ECO:0000259" key="3">
    <source>
        <dbReference type="Pfam" id="PF04024"/>
    </source>
</evidence>
<dbReference type="EMBL" id="BAAARY010000011">
    <property type="protein sequence ID" value="GAA2526048.1"/>
    <property type="molecule type" value="Genomic_DNA"/>
</dbReference>
<gene>
    <name evidence="4" type="ORF">GCM10010201_25980</name>
</gene>
<protein>
    <submittedName>
        <fullName evidence="4">PspC domain-containing protein</fullName>
    </submittedName>
</protein>
<feature type="region of interest" description="Disordered" evidence="1">
    <location>
        <begin position="1"/>
        <end position="50"/>
    </location>
</feature>
<feature type="compositionally biased region" description="Pro residues" evidence="1">
    <location>
        <begin position="27"/>
        <end position="44"/>
    </location>
</feature>
<keyword evidence="2" id="KW-0812">Transmembrane</keyword>
<evidence type="ECO:0000256" key="1">
    <source>
        <dbReference type="SAM" id="MobiDB-lite"/>
    </source>
</evidence>
<name>A0ABN3NLD8_9ACTN</name>
<feature type="compositionally biased region" description="Basic and acidic residues" evidence="1">
    <location>
        <begin position="11"/>
        <end position="26"/>
    </location>
</feature>
<feature type="transmembrane region" description="Helical" evidence="2">
    <location>
        <begin position="130"/>
        <end position="147"/>
    </location>
</feature>
<feature type="transmembrane region" description="Helical" evidence="2">
    <location>
        <begin position="83"/>
        <end position="109"/>
    </location>
</feature>
<feature type="transmembrane region" description="Helical" evidence="2">
    <location>
        <begin position="268"/>
        <end position="288"/>
    </location>
</feature>
<sequence>MTNDPTAPPPGRDEPGAEPPPKRPDEPPAAPLPGSPDPDAPPPGSAYEGWLPPVQHGLIRPLTGRHVAGVSGAVARATNTDPVLWRVLFAVTALLGGLGVLAYLVLWVATPAEGDTASPAEALVGRGRSSTSPFLVVVLAIVGIGLIGSLSDLHMPLLGLAVVLVILAIFARRRDATSPGVGVAPGSAASKAYAAPPTAGPVFAAPPPGYRPPFAPNGPFVSPAAMPPVPPSVKPPRSRLGAIAFSTILLALGVLAGLQLAGVVAANAATYFATALTVVGAALVLGAWIGRARGLIFLGVLLSIGLAISTTAGRWHDEHDSGSQRWTPATIAQVQPEYRFDLGDGTLDLRQVSFVGQQSNVRVEGRIGDISVLLPPAVDVIVRANTQVGDLELLSVEWSGVGGDWRQTTDLGPDGPGGGTLNLTLLTNVGDIEVTR</sequence>
<organism evidence="4 5">
    <name type="scientific">Pilimelia columellifera subsp. columellifera</name>
    <dbReference type="NCBI Taxonomy" id="706583"/>
    <lineage>
        <taxon>Bacteria</taxon>
        <taxon>Bacillati</taxon>
        <taxon>Actinomycetota</taxon>
        <taxon>Actinomycetes</taxon>
        <taxon>Micromonosporales</taxon>
        <taxon>Micromonosporaceae</taxon>
        <taxon>Pilimelia</taxon>
    </lineage>
</organism>
<keyword evidence="2" id="KW-1133">Transmembrane helix</keyword>
<dbReference type="Pfam" id="PF04024">
    <property type="entry name" value="PspC"/>
    <property type="match status" value="1"/>
</dbReference>